<dbReference type="AlphaFoldDB" id="A0AA48RCQ5"/>
<protein>
    <submittedName>
        <fullName evidence="3">DUF4235 domain-containing protein</fullName>
    </submittedName>
</protein>
<accession>A0AA48RCQ5</accession>
<proteinExistence type="predicted"/>
<keyword evidence="4" id="KW-1185">Reference proteome</keyword>
<dbReference type="EMBL" id="OY569118">
    <property type="protein sequence ID" value="CAJ1003151.1"/>
    <property type="molecule type" value="Genomic_DNA"/>
</dbReference>
<dbReference type="KEGG" id="bayd:BSPP4475_12550"/>
<organism evidence="3 4">
    <name type="scientific">Brevibacillus aydinogluensis</name>
    <dbReference type="NCBI Taxonomy" id="927786"/>
    <lineage>
        <taxon>Bacteria</taxon>
        <taxon>Bacillati</taxon>
        <taxon>Bacillota</taxon>
        <taxon>Bacilli</taxon>
        <taxon>Bacillales</taxon>
        <taxon>Paenibacillaceae</taxon>
        <taxon>Brevibacillus</taxon>
    </lineage>
</organism>
<feature type="transmembrane region" description="Helical" evidence="1">
    <location>
        <begin position="49"/>
        <end position="70"/>
    </location>
</feature>
<keyword evidence="2" id="KW-0732">Signal</keyword>
<evidence type="ECO:0000256" key="1">
    <source>
        <dbReference type="SAM" id="Phobius"/>
    </source>
</evidence>
<keyword evidence="1" id="KW-1133">Transmembrane helix</keyword>
<evidence type="ECO:0000313" key="4">
    <source>
        <dbReference type="Proteomes" id="UP001189619"/>
    </source>
</evidence>
<dbReference type="Proteomes" id="UP001189619">
    <property type="component" value="Chromosome"/>
</dbReference>
<feature type="signal peptide" evidence="2">
    <location>
        <begin position="1"/>
        <end position="25"/>
    </location>
</feature>
<keyword evidence="1" id="KW-0472">Membrane</keyword>
<feature type="chain" id="PRO_5041218147" evidence="2">
    <location>
        <begin position="26"/>
        <end position="102"/>
    </location>
</feature>
<gene>
    <name evidence="3" type="ORF">BSPP4475_12550</name>
</gene>
<dbReference type="RefSeq" id="WP_171566498.1">
    <property type="nucleotide sequence ID" value="NZ_JAUSVZ010000010.1"/>
</dbReference>
<name>A0AA48RCQ5_9BACL</name>
<keyword evidence="1" id="KW-0812">Transmembrane</keyword>
<evidence type="ECO:0000313" key="3">
    <source>
        <dbReference type="EMBL" id="CAJ1003151.1"/>
    </source>
</evidence>
<reference evidence="3" key="1">
    <citation type="submission" date="2023-07" db="EMBL/GenBank/DDBJ databases">
        <authorList>
            <person name="Ivanov I."/>
            <person name="Teneva D."/>
            <person name="Stoikov I."/>
        </authorList>
    </citation>
    <scope>NUCLEOTIDE SEQUENCE</scope>
    <source>
        <strain evidence="3">4475</strain>
    </source>
</reference>
<evidence type="ECO:0000256" key="2">
    <source>
        <dbReference type="SAM" id="SignalP"/>
    </source>
</evidence>
<sequence>MKKVVTVALALTLVSGGMLSASVGAASTNVQTSANFASVEKVGSVQPQVLPAIGVAALTGVAAGVGKYVGEKAAAWAHKKYQQRWSTVPLHANQNLEVVFDN</sequence>